<feature type="transmembrane region" description="Helical" evidence="1">
    <location>
        <begin position="43"/>
        <end position="61"/>
    </location>
</feature>
<sequence length="263" mass="28059">MWQIKRARQEDHKNPEIDSHKLKLIRGVEGTGEMMLGKSSADLFLVPSALAIMVGYHLLLLHRIIRRPHTTVIGYENHNKLAWVQRMAQTTEPEEAALALSVISDGVSASTTLASLCIALASLIGAWVSSSTPAAVTSGGSGTSDAAAAAKYAWLLACFLASFTCFVQSAGCYVHASFLISALGSDAPVSHLQRAVLRGGSFWAAGLRSLYLATALLVWVVFGPAAMLACAMLTVAVLYLLDCNSVSLHRHQFTPARPIIVAN</sequence>
<gene>
    <name evidence="2" type="ORF">PAHAL_2G230200</name>
</gene>
<reference evidence="2" key="1">
    <citation type="submission" date="2018-04" db="EMBL/GenBank/DDBJ databases">
        <title>WGS assembly of Panicum hallii.</title>
        <authorList>
            <person name="Lovell J."/>
            <person name="Jenkins J."/>
            <person name="Lowry D."/>
            <person name="Mamidi S."/>
            <person name="Sreedasyam A."/>
            <person name="Weng X."/>
            <person name="Barry K."/>
            <person name="Bonette J."/>
            <person name="Campitelli B."/>
            <person name="Daum C."/>
            <person name="Gordon S."/>
            <person name="Gould B."/>
            <person name="Lipzen A."/>
            <person name="Macqueen A."/>
            <person name="Palacio-Mejia J."/>
            <person name="Plott C."/>
            <person name="Shakirov E."/>
            <person name="Shu S."/>
            <person name="Yoshinaga Y."/>
            <person name="Zane M."/>
            <person name="Rokhsar D."/>
            <person name="Grimwood J."/>
            <person name="Schmutz J."/>
            <person name="Juenger T."/>
        </authorList>
    </citation>
    <scope>NUCLEOTIDE SEQUENCE [LARGE SCALE GENOMIC DNA]</scope>
    <source>
        <strain evidence="2">FIL2</strain>
    </source>
</reference>
<feature type="transmembrane region" description="Helical" evidence="1">
    <location>
        <begin position="113"/>
        <end position="132"/>
    </location>
</feature>
<dbReference type="AlphaFoldDB" id="A0A2T8KQ92"/>
<dbReference type="PANTHER" id="PTHR31168:SF17">
    <property type="entry name" value="OS09G0327000 PROTEIN"/>
    <property type="match status" value="1"/>
</dbReference>
<name>A0A2T8KQ92_9POAL</name>
<keyword evidence="1" id="KW-0812">Transmembrane</keyword>
<dbReference type="PANTHER" id="PTHR31168">
    <property type="entry name" value="OS02G0292800 PROTEIN"/>
    <property type="match status" value="1"/>
</dbReference>
<keyword evidence="1" id="KW-0472">Membrane</keyword>
<keyword evidence="1" id="KW-1133">Transmembrane helix</keyword>
<feature type="transmembrane region" description="Helical" evidence="1">
    <location>
        <begin position="219"/>
        <end position="241"/>
    </location>
</feature>
<feature type="transmembrane region" description="Helical" evidence="1">
    <location>
        <begin position="152"/>
        <end position="174"/>
    </location>
</feature>
<protein>
    <submittedName>
        <fullName evidence="2">Uncharacterized protein</fullName>
    </submittedName>
</protein>
<accession>A0A2T8KQ92</accession>
<dbReference type="Pfam" id="PF04654">
    <property type="entry name" value="DUF599"/>
    <property type="match status" value="1"/>
</dbReference>
<evidence type="ECO:0000313" key="2">
    <source>
        <dbReference type="EMBL" id="PVH64292.1"/>
    </source>
</evidence>
<dbReference type="EMBL" id="CM008047">
    <property type="protein sequence ID" value="PVH64292.1"/>
    <property type="molecule type" value="Genomic_DNA"/>
</dbReference>
<organism evidence="2">
    <name type="scientific">Panicum hallii</name>
    <dbReference type="NCBI Taxonomy" id="206008"/>
    <lineage>
        <taxon>Eukaryota</taxon>
        <taxon>Viridiplantae</taxon>
        <taxon>Streptophyta</taxon>
        <taxon>Embryophyta</taxon>
        <taxon>Tracheophyta</taxon>
        <taxon>Spermatophyta</taxon>
        <taxon>Magnoliopsida</taxon>
        <taxon>Liliopsida</taxon>
        <taxon>Poales</taxon>
        <taxon>Poaceae</taxon>
        <taxon>PACMAD clade</taxon>
        <taxon>Panicoideae</taxon>
        <taxon>Panicodae</taxon>
        <taxon>Paniceae</taxon>
        <taxon>Panicinae</taxon>
        <taxon>Panicum</taxon>
        <taxon>Panicum sect. Panicum</taxon>
    </lineage>
</organism>
<dbReference type="Proteomes" id="UP000243499">
    <property type="component" value="Chromosome 2"/>
</dbReference>
<proteinExistence type="predicted"/>
<dbReference type="Gramene" id="PVH64292">
    <property type="protein sequence ID" value="PVH64292"/>
    <property type="gene ID" value="PAHAL_2G230200"/>
</dbReference>
<dbReference type="InterPro" id="IPR006747">
    <property type="entry name" value="DUF599"/>
</dbReference>
<evidence type="ECO:0000256" key="1">
    <source>
        <dbReference type="SAM" id="Phobius"/>
    </source>
</evidence>